<evidence type="ECO:0000256" key="6">
    <source>
        <dbReference type="ARBA" id="ARBA00022723"/>
    </source>
</evidence>
<feature type="domain" description="HMA" evidence="19">
    <location>
        <begin position="2"/>
        <end position="67"/>
    </location>
</feature>
<dbReference type="InterPro" id="IPR018303">
    <property type="entry name" value="ATPase_P-typ_P_site"/>
</dbReference>
<dbReference type="SUPFAM" id="SSF55008">
    <property type="entry name" value="HMA, heavy metal-associated domain"/>
    <property type="match status" value="3"/>
</dbReference>
<accession>A0A9P8PTH9</accession>
<feature type="transmembrane region" description="Helical" evidence="18">
    <location>
        <begin position="637"/>
        <end position="660"/>
    </location>
</feature>
<dbReference type="SUPFAM" id="SSF81653">
    <property type="entry name" value="Calcium ATPase, transduction domain A"/>
    <property type="match status" value="1"/>
</dbReference>
<dbReference type="Gene3D" id="3.30.70.100">
    <property type="match status" value="3"/>
</dbReference>
<evidence type="ECO:0000256" key="15">
    <source>
        <dbReference type="ARBA" id="ARBA00023065"/>
    </source>
</evidence>
<evidence type="ECO:0000259" key="19">
    <source>
        <dbReference type="PROSITE" id="PS50846"/>
    </source>
</evidence>
<evidence type="ECO:0000256" key="3">
    <source>
        <dbReference type="ARBA" id="ARBA00012517"/>
    </source>
</evidence>
<feature type="transmembrane region" description="Helical" evidence="18">
    <location>
        <begin position="955"/>
        <end position="978"/>
    </location>
</feature>
<keyword evidence="15" id="KW-0406">Ion transport</keyword>
<dbReference type="CDD" id="cd02094">
    <property type="entry name" value="P-type_ATPase_Cu-like"/>
    <property type="match status" value="1"/>
</dbReference>
<keyword evidence="21" id="KW-1185">Reference proteome</keyword>
<dbReference type="SUPFAM" id="SSF81665">
    <property type="entry name" value="Calcium ATPase, transmembrane domain M"/>
    <property type="match status" value="1"/>
</dbReference>
<dbReference type="Gene3D" id="3.40.50.1000">
    <property type="entry name" value="HAD superfamily/HAD-like"/>
    <property type="match status" value="1"/>
</dbReference>
<feature type="transmembrane region" description="Helical" evidence="18">
    <location>
        <begin position="406"/>
        <end position="428"/>
    </location>
</feature>
<dbReference type="Pfam" id="PF00403">
    <property type="entry name" value="HMA"/>
    <property type="match status" value="3"/>
</dbReference>
<dbReference type="SFLD" id="SFLDF00027">
    <property type="entry name" value="p-type_atpase"/>
    <property type="match status" value="1"/>
</dbReference>
<dbReference type="EMBL" id="JAEUBF010000550">
    <property type="protein sequence ID" value="KAH3677139.1"/>
    <property type="molecule type" value="Genomic_DNA"/>
</dbReference>
<dbReference type="CDD" id="cd00371">
    <property type="entry name" value="HMA"/>
    <property type="match status" value="3"/>
</dbReference>
<evidence type="ECO:0000256" key="8">
    <source>
        <dbReference type="ARBA" id="ARBA00022741"/>
    </source>
</evidence>
<dbReference type="InterPro" id="IPR036412">
    <property type="entry name" value="HAD-like_sf"/>
</dbReference>
<evidence type="ECO:0000256" key="9">
    <source>
        <dbReference type="ARBA" id="ARBA00022796"/>
    </source>
</evidence>
<dbReference type="GO" id="GO:0016887">
    <property type="term" value="F:ATP hydrolysis activity"/>
    <property type="evidence" value="ECO:0007669"/>
    <property type="project" value="InterPro"/>
</dbReference>
<dbReference type="GO" id="GO:0055070">
    <property type="term" value="P:copper ion homeostasis"/>
    <property type="evidence" value="ECO:0007669"/>
    <property type="project" value="TreeGrafter"/>
</dbReference>
<keyword evidence="6 18" id="KW-0479">Metal-binding</keyword>
<dbReference type="OrthoDB" id="432719at2759"/>
<dbReference type="Proteomes" id="UP000769528">
    <property type="component" value="Unassembled WGS sequence"/>
</dbReference>
<dbReference type="SFLD" id="SFLDG00002">
    <property type="entry name" value="C1.7:_P-type_atpase_like"/>
    <property type="match status" value="1"/>
</dbReference>
<evidence type="ECO:0000313" key="21">
    <source>
        <dbReference type="Proteomes" id="UP000769528"/>
    </source>
</evidence>
<feature type="domain" description="HMA" evidence="19">
    <location>
        <begin position="174"/>
        <end position="239"/>
    </location>
</feature>
<dbReference type="PROSITE" id="PS00154">
    <property type="entry name" value="ATPASE_E1_E2"/>
    <property type="match status" value="1"/>
</dbReference>
<name>A0A9P8PTH9_9ASCO</name>
<dbReference type="Pfam" id="PF00122">
    <property type="entry name" value="E1-E2_ATPase"/>
    <property type="match status" value="1"/>
</dbReference>
<feature type="transmembrane region" description="Helical" evidence="18">
    <location>
        <begin position="367"/>
        <end position="385"/>
    </location>
</feature>
<keyword evidence="5 18" id="KW-0812">Transmembrane</keyword>
<dbReference type="GO" id="GO:0005524">
    <property type="term" value="F:ATP binding"/>
    <property type="evidence" value="ECO:0007669"/>
    <property type="project" value="UniProtKB-UniRule"/>
</dbReference>
<dbReference type="Pfam" id="PF00702">
    <property type="entry name" value="Hydrolase"/>
    <property type="match status" value="1"/>
</dbReference>
<dbReference type="InterPro" id="IPR006122">
    <property type="entry name" value="HMA_Cu_ion-bd"/>
</dbReference>
<evidence type="ECO:0000256" key="5">
    <source>
        <dbReference type="ARBA" id="ARBA00022692"/>
    </source>
</evidence>
<evidence type="ECO:0000313" key="20">
    <source>
        <dbReference type="EMBL" id="KAH3677139.1"/>
    </source>
</evidence>
<dbReference type="InterPro" id="IPR036163">
    <property type="entry name" value="HMA_dom_sf"/>
</dbReference>
<keyword evidence="9" id="KW-0187">Copper transport</keyword>
<evidence type="ECO:0000256" key="14">
    <source>
        <dbReference type="ARBA" id="ARBA00023008"/>
    </source>
</evidence>
<feature type="transmembrane region" description="Helical" evidence="18">
    <location>
        <begin position="984"/>
        <end position="1003"/>
    </location>
</feature>
<dbReference type="PANTHER" id="PTHR43520">
    <property type="entry name" value="ATP7, ISOFORM B"/>
    <property type="match status" value="1"/>
</dbReference>
<evidence type="ECO:0000256" key="4">
    <source>
        <dbReference type="ARBA" id="ARBA00022448"/>
    </source>
</evidence>
<proteinExistence type="inferred from homology"/>
<keyword evidence="10 18" id="KW-0067">ATP-binding</keyword>
<protein>
    <recommendedName>
        <fullName evidence="3">P-type Cu(+) transporter</fullName>
        <ecNumber evidence="3">7.2.2.8</ecNumber>
    </recommendedName>
    <alternativeName>
        <fullName evidence="17">Cu(2+)-ATPase</fullName>
    </alternativeName>
</protein>
<keyword evidence="8 18" id="KW-0547">Nucleotide-binding</keyword>
<evidence type="ECO:0000256" key="13">
    <source>
        <dbReference type="ARBA" id="ARBA00022989"/>
    </source>
</evidence>
<dbReference type="GO" id="GO:0030003">
    <property type="term" value="P:intracellular monoatomic cation homeostasis"/>
    <property type="evidence" value="ECO:0007669"/>
    <property type="project" value="UniProtKB-ARBA"/>
</dbReference>
<dbReference type="PRINTS" id="PR00120">
    <property type="entry name" value="HATPASE"/>
</dbReference>
<comment type="similarity">
    <text evidence="2 18">Belongs to the cation transport ATPase (P-type) (TC 3.A.3) family. Type IB subfamily.</text>
</comment>
<dbReference type="PROSITE" id="PS01047">
    <property type="entry name" value="HMA_1"/>
    <property type="match status" value="3"/>
</dbReference>
<evidence type="ECO:0000256" key="1">
    <source>
        <dbReference type="ARBA" id="ARBA00004127"/>
    </source>
</evidence>
<dbReference type="InterPro" id="IPR059000">
    <property type="entry name" value="ATPase_P-type_domA"/>
</dbReference>
<keyword evidence="14" id="KW-0186">Copper</keyword>
<reference evidence="20" key="1">
    <citation type="journal article" date="2021" name="Open Biol.">
        <title>Shared evolutionary footprints suggest mitochondrial oxidative damage underlies multiple complex I losses in fungi.</title>
        <authorList>
            <person name="Schikora-Tamarit M.A."/>
            <person name="Marcet-Houben M."/>
            <person name="Nosek J."/>
            <person name="Gabaldon T."/>
        </authorList>
    </citation>
    <scope>NUCLEOTIDE SEQUENCE</scope>
    <source>
        <strain evidence="20">CBS6341</strain>
    </source>
</reference>
<comment type="subcellular location">
    <subcellularLocation>
        <location evidence="1">Endomembrane system</location>
        <topology evidence="1">Multi-pass membrane protein</topology>
    </subcellularLocation>
    <subcellularLocation>
        <location evidence="18">Membrane</location>
    </subcellularLocation>
</comment>
<dbReference type="FunFam" id="3.30.70.100:FF:000001">
    <property type="entry name" value="ATPase copper transporting beta"/>
    <property type="match status" value="3"/>
</dbReference>
<organism evidence="20 21">
    <name type="scientific">Wickerhamomyces mucosus</name>
    <dbReference type="NCBI Taxonomy" id="1378264"/>
    <lineage>
        <taxon>Eukaryota</taxon>
        <taxon>Fungi</taxon>
        <taxon>Dikarya</taxon>
        <taxon>Ascomycota</taxon>
        <taxon>Saccharomycotina</taxon>
        <taxon>Saccharomycetes</taxon>
        <taxon>Phaffomycetales</taxon>
        <taxon>Wickerhamomycetaceae</taxon>
        <taxon>Wickerhamomyces</taxon>
    </lineage>
</organism>
<reference evidence="20" key="2">
    <citation type="submission" date="2021-01" db="EMBL/GenBank/DDBJ databases">
        <authorList>
            <person name="Schikora-Tamarit M.A."/>
        </authorList>
    </citation>
    <scope>NUCLEOTIDE SEQUENCE</scope>
    <source>
        <strain evidence="20">CBS6341</strain>
    </source>
</reference>
<evidence type="ECO:0000256" key="12">
    <source>
        <dbReference type="ARBA" id="ARBA00022967"/>
    </source>
</evidence>
<evidence type="ECO:0000256" key="17">
    <source>
        <dbReference type="ARBA" id="ARBA00080126"/>
    </source>
</evidence>
<evidence type="ECO:0000256" key="2">
    <source>
        <dbReference type="ARBA" id="ARBA00006024"/>
    </source>
</evidence>
<dbReference type="GO" id="GO:0016020">
    <property type="term" value="C:membrane"/>
    <property type="evidence" value="ECO:0007669"/>
    <property type="project" value="UniProtKB-SubCell"/>
</dbReference>
<keyword evidence="7" id="KW-0677">Repeat</keyword>
<dbReference type="InterPro" id="IPR023214">
    <property type="entry name" value="HAD_sf"/>
</dbReference>
<dbReference type="InterPro" id="IPR023298">
    <property type="entry name" value="ATPase_P-typ_TM_dom_sf"/>
</dbReference>
<evidence type="ECO:0000256" key="16">
    <source>
        <dbReference type="ARBA" id="ARBA00023136"/>
    </source>
</evidence>
<dbReference type="Gene3D" id="3.40.1110.10">
    <property type="entry name" value="Calcium-transporting ATPase, cytoplasmic domain N"/>
    <property type="match status" value="1"/>
</dbReference>
<dbReference type="InterPro" id="IPR023299">
    <property type="entry name" value="ATPase_P-typ_cyto_dom_N"/>
</dbReference>
<dbReference type="FunFam" id="2.70.150.10:FF:000002">
    <property type="entry name" value="Copper-transporting ATPase 1, putative"/>
    <property type="match status" value="1"/>
</dbReference>
<feature type="domain" description="HMA" evidence="19">
    <location>
        <begin position="89"/>
        <end position="154"/>
    </location>
</feature>
<dbReference type="PROSITE" id="PS50846">
    <property type="entry name" value="HMA_2"/>
    <property type="match status" value="3"/>
</dbReference>
<dbReference type="InterPro" id="IPR001757">
    <property type="entry name" value="P_typ_ATPase"/>
</dbReference>
<dbReference type="InterPro" id="IPR006121">
    <property type="entry name" value="HMA_dom"/>
</dbReference>
<evidence type="ECO:0000256" key="7">
    <source>
        <dbReference type="ARBA" id="ARBA00022737"/>
    </source>
</evidence>
<dbReference type="InterPro" id="IPR017969">
    <property type="entry name" value="Heavy-metal-associated_CS"/>
</dbReference>
<comment type="caution">
    <text evidence="20">The sequence shown here is derived from an EMBL/GenBank/DDBJ whole genome shotgun (WGS) entry which is preliminary data.</text>
</comment>
<dbReference type="NCBIfam" id="TIGR00003">
    <property type="entry name" value="copper ion binding protein"/>
    <property type="match status" value="1"/>
</dbReference>
<keyword evidence="16 18" id="KW-0472">Membrane</keyword>
<dbReference type="GO" id="GO:0012505">
    <property type="term" value="C:endomembrane system"/>
    <property type="evidence" value="ECO:0007669"/>
    <property type="project" value="UniProtKB-SubCell"/>
</dbReference>
<dbReference type="NCBIfam" id="TIGR01494">
    <property type="entry name" value="ATPase_P-type"/>
    <property type="match status" value="1"/>
</dbReference>
<dbReference type="Gene3D" id="2.70.150.10">
    <property type="entry name" value="Calcium-transporting ATPase, cytoplasmic transduction domain A"/>
    <property type="match status" value="1"/>
</dbReference>
<feature type="transmembrane region" description="Helical" evidence="18">
    <location>
        <begin position="335"/>
        <end position="355"/>
    </location>
</feature>
<evidence type="ECO:0000256" key="10">
    <source>
        <dbReference type="ARBA" id="ARBA00022840"/>
    </source>
</evidence>
<dbReference type="GO" id="GO:0043682">
    <property type="term" value="F:P-type divalent copper transporter activity"/>
    <property type="evidence" value="ECO:0007669"/>
    <property type="project" value="TreeGrafter"/>
</dbReference>
<dbReference type="GO" id="GO:0005507">
    <property type="term" value="F:copper ion binding"/>
    <property type="evidence" value="ECO:0007669"/>
    <property type="project" value="InterPro"/>
</dbReference>
<keyword evidence="13 18" id="KW-1133">Transmembrane helix</keyword>
<sequence length="1039" mass="114297">MSQTILSVKGMTCGACSSAITLQLESNPEVTNANVSLLTEEAIVQHSNSITSDEIKEIVENCGFDAETLSYNNQHGSTILNSKDKLDIFNTRIKITGMTCGACTSSITNSITQLNGVLDFQVSLITEEANIKHNGEISKNQIVEAIEDCGFDAVILESNIANNNDNNNLNSELVETILSIKGMTCGACTSSIENSLKQLDEVESIKVSLITEQAIVKHLKSLDPQILKDSIDDCGFDSEIVEILTISHDEDQIESIVLQIENYDPQNLNALLGINGIKSFNFNNDSEINLIYNPYIIGIRDVIKFLHDQLNIKASAKELSLNTENLNKLDEIKMWLNNFIITGIIGLPMFVFDHVFMELDWEISHGLYIKSSIELMLTTFIQFTIGLRFYENAKNSLKHGSGTMDLLIFISTNISYYFSILTMIIRIIDNDLENNSPHTLFETSILLINFVSLGKYFETKAKSQTSFALSKLINLTSAHCSIIKTQSSTFSENDKIIQIPINLLQINDIAEIKPGEKIPADGIVIHGESEADESLLTGESIPIIKLKGDKVIGGSINGFGHLFIRVESTSQNSQLSKIIKAVKHAQLTKAPIQSYADKIAAIFVPSVLLLSLFTFLCWLVICNVFEDLPDIFMHGDKFFVCLKIAISVIVVACPCALGLAAPTAVMVGTGVAANNGILIKGGEVLQRSNDLDILLFDKTGTLTQGEMSVETYSFVNDMDERLIWKLVGKIESICEHPIGKAISKFVEIEKSVGFSDMEVISFEAKIGQGLFSVIKYEGLEYKVEIGNHKMFDSSRFLKIESLNTVAYISINNEYKGYLELQDKVKDDTIPIINLLKTKFDFQVGICTGDSKSVANNIAEKIGIPLGNTYAEISPYGKKELVEDLQKQGFRVGFIGDGINDSPALATADLGIALASTGTDIAMDAADIVIIKNELKGVSDAISISISTLNRIKWNFFWSSVYNLIMLPIAVGVLIPWGIQLNPLAAGLAMAFSSVSVVVSSLMLKRWKSPTFTAGESNRTKERMINVNDDVEMMQGLLRD</sequence>
<dbReference type="InterPro" id="IPR044492">
    <property type="entry name" value="P_typ_ATPase_HD_dom"/>
</dbReference>
<dbReference type="NCBIfam" id="TIGR01525">
    <property type="entry name" value="ATPase-IB_hvy"/>
    <property type="match status" value="1"/>
</dbReference>
<dbReference type="PANTHER" id="PTHR43520:SF8">
    <property type="entry name" value="P-TYPE CU(+) TRANSPORTER"/>
    <property type="match status" value="1"/>
</dbReference>
<dbReference type="AlphaFoldDB" id="A0A9P8PTH9"/>
<dbReference type="SUPFAM" id="SSF56784">
    <property type="entry name" value="HAD-like"/>
    <property type="match status" value="1"/>
</dbReference>
<feature type="transmembrane region" description="Helical" evidence="18">
    <location>
        <begin position="599"/>
        <end position="621"/>
    </location>
</feature>
<dbReference type="EC" id="7.2.2.8" evidence="3"/>
<evidence type="ECO:0000256" key="18">
    <source>
        <dbReference type="RuleBase" id="RU362081"/>
    </source>
</evidence>
<keyword evidence="12" id="KW-1278">Translocase</keyword>
<dbReference type="InterPro" id="IPR008250">
    <property type="entry name" value="ATPase_P-typ_transduc_dom_A_sf"/>
</dbReference>
<gene>
    <name evidence="20" type="ORF">WICMUC_001894</name>
</gene>
<feature type="transmembrane region" description="Helical" evidence="18">
    <location>
        <begin position="440"/>
        <end position="457"/>
    </location>
</feature>
<evidence type="ECO:0000256" key="11">
    <source>
        <dbReference type="ARBA" id="ARBA00022842"/>
    </source>
</evidence>
<keyword evidence="4" id="KW-0813">Transport</keyword>
<dbReference type="PRINTS" id="PR00119">
    <property type="entry name" value="CATATPASE"/>
</dbReference>
<dbReference type="SFLD" id="SFLDS00003">
    <property type="entry name" value="Haloacid_Dehalogenase"/>
    <property type="match status" value="1"/>
</dbReference>
<keyword evidence="11" id="KW-0460">Magnesium</keyword>
<dbReference type="InterPro" id="IPR027256">
    <property type="entry name" value="P-typ_ATPase_IB"/>
</dbReference>
<dbReference type="GO" id="GO:0140581">
    <property type="term" value="F:P-type monovalent copper transporter activity"/>
    <property type="evidence" value="ECO:0007669"/>
    <property type="project" value="UniProtKB-EC"/>
</dbReference>